<dbReference type="InterPro" id="IPR006379">
    <property type="entry name" value="HAD-SF_hydro_IIB"/>
</dbReference>
<dbReference type="Gene3D" id="3.40.50.1000">
    <property type="entry name" value="HAD superfamily/HAD-like"/>
    <property type="match status" value="1"/>
</dbReference>
<dbReference type="GO" id="GO:0005829">
    <property type="term" value="C:cytosol"/>
    <property type="evidence" value="ECO:0007669"/>
    <property type="project" value="TreeGrafter"/>
</dbReference>
<evidence type="ECO:0000313" key="1">
    <source>
        <dbReference type="EMBL" id="KKL80126.1"/>
    </source>
</evidence>
<dbReference type="Pfam" id="PF08282">
    <property type="entry name" value="Hydrolase_3"/>
    <property type="match status" value="1"/>
</dbReference>
<dbReference type="AlphaFoldDB" id="A0A0F9FNS2"/>
<name>A0A0F9FNS2_9ZZZZ</name>
<sequence length="245" mass="26661">MNSYPDKKLLAIDLDGTILTDAGILTPANGKALATIVADPYYVVCIATGRDVDSAVSFFSEFGITGLHVVSSGGAIIDAEDGHAWRSFPIPEPISEELKKTHLEHTIQEHRVRGTQELIKVALLNQTEEDAYWLGNEVDEGEGMDGLRADVTPILGSDLFAVDVLAKGVDKASSVEQVAWLHSIYWKDIIAIGDAENDKSMMDKASYSLCIGDRMSDCADVKFPAAEKGGFSRAIAHLRKEHDRE</sequence>
<dbReference type="GO" id="GO:0016791">
    <property type="term" value="F:phosphatase activity"/>
    <property type="evidence" value="ECO:0007669"/>
    <property type="project" value="TreeGrafter"/>
</dbReference>
<accession>A0A0F9FNS2</accession>
<dbReference type="InterPro" id="IPR036412">
    <property type="entry name" value="HAD-like_sf"/>
</dbReference>
<dbReference type="NCBIfam" id="TIGR01484">
    <property type="entry name" value="HAD-SF-IIB"/>
    <property type="match status" value="1"/>
</dbReference>
<reference evidence="1" key="1">
    <citation type="journal article" date="2015" name="Nature">
        <title>Complex archaea that bridge the gap between prokaryotes and eukaryotes.</title>
        <authorList>
            <person name="Spang A."/>
            <person name="Saw J.H."/>
            <person name="Jorgensen S.L."/>
            <person name="Zaremba-Niedzwiedzka K."/>
            <person name="Martijn J."/>
            <person name="Lind A.E."/>
            <person name="van Eijk R."/>
            <person name="Schleper C."/>
            <person name="Guy L."/>
            <person name="Ettema T.J."/>
        </authorList>
    </citation>
    <scope>NUCLEOTIDE SEQUENCE</scope>
</reference>
<organism evidence="1">
    <name type="scientific">marine sediment metagenome</name>
    <dbReference type="NCBI Taxonomy" id="412755"/>
    <lineage>
        <taxon>unclassified sequences</taxon>
        <taxon>metagenomes</taxon>
        <taxon>ecological metagenomes</taxon>
    </lineage>
</organism>
<dbReference type="PANTHER" id="PTHR10000:SF8">
    <property type="entry name" value="HAD SUPERFAMILY HYDROLASE-LIKE, TYPE 3"/>
    <property type="match status" value="1"/>
</dbReference>
<proteinExistence type="predicted"/>
<dbReference type="GO" id="GO:0000287">
    <property type="term" value="F:magnesium ion binding"/>
    <property type="evidence" value="ECO:0007669"/>
    <property type="project" value="TreeGrafter"/>
</dbReference>
<dbReference type="InterPro" id="IPR023214">
    <property type="entry name" value="HAD_sf"/>
</dbReference>
<evidence type="ECO:0008006" key="2">
    <source>
        <dbReference type="Google" id="ProtNLM"/>
    </source>
</evidence>
<protein>
    <recommendedName>
        <fullName evidence="2">Sucrose phosphatase-like domain-containing protein</fullName>
    </recommendedName>
</protein>
<dbReference type="PROSITE" id="PS01228">
    <property type="entry name" value="COF_1"/>
    <property type="match status" value="1"/>
</dbReference>
<dbReference type="EMBL" id="LAZR01022949">
    <property type="protein sequence ID" value="KKL80126.1"/>
    <property type="molecule type" value="Genomic_DNA"/>
</dbReference>
<dbReference type="SUPFAM" id="SSF56784">
    <property type="entry name" value="HAD-like"/>
    <property type="match status" value="1"/>
</dbReference>
<comment type="caution">
    <text evidence="1">The sequence shown here is derived from an EMBL/GenBank/DDBJ whole genome shotgun (WGS) entry which is preliminary data.</text>
</comment>
<dbReference type="PANTHER" id="PTHR10000">
    <property type="entry name" value="PHOSPHOSERINE PHOSPHATASE"/>
    <property type="match status" value="1"/>
</dbReference>
<dbReference type="Gene3D" id="3.90.1070.10">
    <property type="match status" value="1"/>
</dbReference>
<gene>
    <name evidence="1" type="ORF">LCGC14_2007890</name>
</gene>